<dbReference type="InterPro" id="IPR007630">
    <property type="entry name" value="RNA_pol_sigma70_r4"/>
</dbReference>
<dbReference type="PROSITE" id="PS00716">
    <property type="entry name" value="SIGMA70_2"/>
    <property type="match status" value="1"/>
</dbReference>
<dbReference type="CDD" id="cd06171">
    <property type="entry name" value="Sigma70_r4"/>
    <property type="match status" value="1"/>
</dbReference>
<evidence type="ECO:0000256" key="5">
    <source>
        <dbReference type="ARBA" id="ARBA00023163"/>
    </source>
</evidence>
<dbReference type="SUPFAM" id="SSF88946">
    <property type="entry name" value="Sigma2 domain of RNA polymerase sigma factors"/>
    <property type="match status" value="1"/>
</dbReference>
<feature type="region of interest" description="Sigma-70 factor domain-3" evidence="6">
    <location>
        <begin position="221"/>
        <end position="297"/>
    </location>
</feature>
<dbReference type="NCBIfam" id="TIGR02937">
    <property type="entry name" value="sigma70-ECF"/>
    <property type="match status" value="1"/>
</dbReference>
<comment type="subcellular location">
    <subcellularLocation>
        <location evidence="6">Cytoplasm</location>
    </subcellularLocation>
</comment>
<dbReference type="InterPro" id="IPR042189">
    <property type="entry name" value="RNA_pol_sigma_70_r1_1_sf"/>
</dbReference>
<dbReference type="GO" id="GO:0006352">
    <property type="term" value="P:DNA-templated transcription initiation"/>
    <property type="evidence" value="ECO:0007669"/>
    <property type="project" value="UniProtKB-UniRule"/>
</dbReference>
<dbReference type="Proteomes" id="UP001300871">
    <property type="component" value="Unassembled WGS sequence"/>
</dbReference>
<dbReference type="Proteomes" id="UP001203136">
    <property type="component" value="Unassembled WGS sequence"/>
</dbReference>
<dbReference type="PROSITE" id="PS00715">
    <property type="entry name" value="SIGMA70_1"/>
    <property type="match status" value="1"/>
</dbReference>
<comment type="function">
    <text evidence="6">Sigma factors are initiation factors that promote the attachment of RNA polymerase to specific initiation sites and are then released. This sigma factor is the primary sigma factor during exponential growth.</text>
</comment>
<dbReference type="RefSeq" id="WP_003499996.1">
    <property type="nucleotide sequence ID" value="NZ_BAABZD010000001.1"/>
</dbReference>
<evidence type="ECO:0000256" key="6">
    <source>
        <dbReference type="HAMAP-Rule" id="MF_00963"/>
    </source>
</evidence>
<evidence type="ECO:0000256" key="4">
    <source>
        <dbReference type="ARBA" id="ARBA00023125"/>
    </source>
</evidence>
<dbReference type="InterPro" id="IPR013325">
    <property type="entry name" value="RNA_pol_sigma_r2"/>
</dbReference>
<keyword evidence="1 6" id="KW-0963">Cytoplasm</keyword>
<dbReference type="Gene3D" id="1.10.220.120">
    <property type="entry name" value="Sigma-70 factor, region 1.1"/>
    <property type="match status" value="1"/>
</dbReference>
<evidence type="ECO:0000313" key="9">
    <source>
        <dbReference type="EMBL" id="MCK0084958.1"/>
    </source>
</evidence>
<dbReference type="EMBL" id="JAINVB010000001">
    <property type="protein sequence ID" value="MCK0084958.1"/>
    <property type="molecule type" value="Genomic_DNA"/>
</dbReference>
<feature type="short sequence motif" description="Interaction with polymerase core subunit RpoC" evidence="6">
    <location>
        <begin position="166"/>
        <end position="169"/>
    </location>
</feature>
<dbReference type="InterPro" id="IPR014284">
    <property type="entry name" value="RNA_pol_sigma-70_dom"/>
</dbReference>
<keyword evidence="4 6" id="KW-0238">DNA-binding</keyword>
<dbReference type="Pfam" id="PF04545">
    <property type="entry name" value="Sigma70_r4"/>
    <property type="match status" value="1"/>
</dbReference>
<evidence type="ECO:0000256" key="2">
    <source>
        <dbReference type="ARBA" id="ARBA00023015"/>
    </source>
</evidence>
<comment type="subunit">
    <text evidence="6">Interacts transiently with the RNA polymerase catalytic core.</text>
</comment>
<dbReference type="PRINTS" id="PR00046">
    <property type="entry name" value="SIGMA70FCT"/>
</dbReference>
<dbReference type="InterPro" id="IPR000943">
    <property type="entry name" value="RNA_pol_sigma70"/>
</dbReference>
<evidence type="ECO:0000256" key="1">
    <source>
        <dbReference type="ARBA" id="ARBA00022490"/>
    </source>
</evidence>
<dbReference type="InterPro" id="IPR007627">
    <property type="entry name" value="RNA_pol_sigma70_r2"/>
</dbReference>
<dbReference type="GO" id="GO:0005737">
    <property type="term" value="C:cytoplasm"/>
    <property type="evidence" value="ECO:0007669"/>
    <property type="project" value="UniProtKB-SubCell"/>
</dbReference>
<organism evidence="9 11">
    <name type="scientific">Clostridium symbiosum</name>
    <name type="common">Bacteroides symbiosus</name>
    <dbReference type="NCBI Taxonomy" id="1512"/>
    <lineage>
        <taxon>Bacteria</taxon>
        <taxon>Bacillati</taxon>
        <taxon>Bacillota</taxon>
        <taxon>Clostridia</taxon>
        <taxon>Lachnospirales</taxon>
        <taxon>Lachnospiraceae</taxon>
        <taxon>Otoolea</taxon>
    </lineage>
</organism>
<evidence type="ECO:0000259" key="7">
    <source>
        <dbReference type="PROSITE" id="PS00715"/>
    </source>
</evidence>
<dbReference type="InterPro" id="IPR007127">
    <property type="entry name" value="RNA_pol_sigma_70_r1_1"/>
</dbReference>
<evidence type="ECO:0000256" key="3">
    <source>
        <dbReference type="ARBA" id="ARBA00023082"/>
    </source>
</evidence>
<dbReference type="InterPro" id="IPR009042">
    <property type="entry name" value="RNA_pol_sigma70_r1_2"/>
</dbReference>
<dbReference type="InterPro" id="IPR013324">
    <property type="entry name" value="RNA_pol_sigma_r3/r4-like"/>
</dbReference>
<dbReference type="GO" id="GO:0003677">
    <property type="term" value="F:DNA binding"/>
    <property type="evidence" value="ECO:0007669"/>
    <property type="project" value="UniProtKB-UniRule"/>
</dbReference>
<dbReference type="InterPro" id="IPR028630">
    <property type="entry name" value="Sigma70_RpoD"/>
</dbReference>
<dbReference type="Pfam" id="PF04542">
    <property type="entry name" value="Sigma70_r2"/>
    <property type="match status" value="1"/>
</dbReference>
<dbReference type="PANTHER" id="PTHR30603:SF60">
    <property type="entry name" value="RNA POLYMERASE SIGMA FACTOR RPOD"/>
    <property type="match status" value="1"/>
</dbReference>
<evidence type="ECO:0000313" key="11">
    <source>
        <dbReference type="Proteomes" id="UP001203136"/>
    </source>
</evidence>
<dbReference type="Pfam" id="PF03979">
    <property type="entry name" value="Sigma70_r1_1"/>
    <property type="match status" value="1"/>
</dbReference>
<accession>A0AAW5F0H2</accession>
<dbReference type="AlphaFoldDB" id="A0AAW5F0H2"/>
<dbReference type="InterPro" id="IPR012760">
    <property type="entry name" value="RNA_pol_sigma_RpoD_C"/>
</dbReference>
<dbReference type="InterPro" id="IPR050239">
    <property type="entry name" value="Sigma-70_RNA_pol_init_factors"/>
</dbReference>
<reference evidence="9" key="1">
    <citation type="journal article" date="2022" name="Cell Host Microbe">
        <title>Colonization of the live biotherapeutic product VE303 and modulation of the microbiota and metabolites in healthy volunteers.</title>
        <authorList>
            <person name="Dsouza M."/>
            <person name="Menon R."/>
            <person name="Crossette E."/>
            <person name="Bhattarai S.K."/>
            <person name="Schneider J."/>
            <person name="Kim Y.G."/>
            <person name="Reddy S."/>
            <person name="Caballero S."/>
            <person name="Felix C."/>
            <person name="Cornacchione L."/>
            <person name="Hendrickson J."/>
            <person name="Watson A.R."/>
            <person name="Minot S.S."/>
            <person name="Greenfield N."/>
            <person name="Schopf L."/>
            <person name="Szabady R."/>
            <person name="Patarroyo J."/>
            <person name="Smith W."/>
            <person name="Harrison P."/>
            <person name="Kuijper E.J."/>
            <person name="Kelly C.P."/>
            <person name="Olle B."/>
            <person name="Bobilev D."/>
            <person name="Silber J.L."/>
            <person name="Bucci V."/>
            <person name="Roberts B."/>
            <person name="Faith J."/>
            <person name="Norman J.M."/>
        </authorList>
    </citation>
    <scope>NUCLEOTIDE SEQUENCE</scope>
    <source>
        <strain evidence="9">VE303-04</strain>
    </source>
</reference>
<reference evidence="10" key="2">
    <citation type="submission" date="2023-01" db="EMBL/GenBank/DDBJ databases">
        <title>Human gut microbiome strain richness.</title>
        <authorList>
            <person name="Chen-Liaw A."/>
        </authorList>
    </citation>
    <scope>NUCLEOTIDE SEQUENCE</scope>
    <source>
        <strain evidence="10">B1_m1001713B170214d0_201011</strain>
    </source>
</reference>
<feature type="region of interest" description="Sigma-70 factor domain-2" evidence="6">
    <location>
        <begin position="142"/>
        <end position="212"/>
    </location>
</feature>
<dbReference type="Gene3D" id="1.10.10.10">
    <property type="entry name" value="Winged helix-like DNA-binding domain superfamily/Winged helix DNA-binding domain"/>
    <property type="match status" value="2"/>
</dbReference>
<dbReference type="InterPro" id="IPR036388">
    <property type="entry name" value="WH-like_DNA-bd_sf"/>
</dbReference>
<feature type="region of interest" description="Sigma-70 factor domain-4" evidence="6">
    <location>
        <begin position="310"/>
        <end position="363"/>
    </location>
</feature>
<proteinExistence type="inferred from homology"/>
<comment type="similarity">
    <text evidence="6">Belongs to the sigma-70 factor family. RpoD/SigA subfamily.</text>
</comment>
<gene>
    <name evidence="9" type="primary">rpoD</name>
    <name evidence="6" type="synonym">sigA</name>
    <name evidence="9" type="ORF">K5I21_03485</name>
    <name evidence="10" type="ORF">PM006_02715</name>
</gene>
<feature type="domain" description="RNA polymerase sigma-70" evidence="7">
    <location>
        <begin position="166"/>
        <end position="179"/>
    </location>
</feature>
<name>A0AAW5F0H2_CLOSY</name>
<dbReference type="Gene3D" id="1.10.601.10">
    <property type="entry name" value="RNA Polymerase Primary Sigma Factor"/>
    <property type="match status" value="2"/>
</dbReference>
<dbReference type="HAMAP" id="MF_00963">
    <property type="entry name" value="Sigma70_RpoD_SigA"/>
    <property type="match status" value="1"/>
</dbReference>
<comment type="caution">
    <text evidence="9">The sequence shown here is derived from an EMBL/GenBank/DDBJ whole genome shotgun (WGS) entry which is preliminary data.</text>
</comment>
<dbReference type="EMBL" id="JAQLGM010000004">
    <property type="protein sequence ID" value="MDB1999107.1"/>
    <property type="molecule type" value="Genomic_DNA"/>
</dbReference>
<dbReference type="PANTHER" id="PTHR30603">
    <property type="entry name" value="RNA POLYMERASE SIGMA FACTOR RPO"/>
    <property type="match status" value="1"/>
</dbReference>
<feature type="DNA-binding region" description="H-T-H motif" evidence="6">
    <location>
        <begin position="336"/>
        <end position="355"/>
    </location>
</feature>
<sequence length="374" mass="42718">MEKENFLEKLKRLVDLAKTKQNALDITEINNFFAGDNLSTEQMEQIYSYLENSNIDIIPEVIDETILAEDDALLLDDADDDFLKEEEEIDLDAIDLLEGIGTEDPVRMYLKEIGTVPLLSADEELRLAKRKAEGDDNAKERLIEANLRLVVSIAKRYTGRGMSFLDLVQEGNLGLIKGVEKFDYTKGYKLSTYATWWIRQSVTRALADQARTIRVPVHMVETINKMSKMQRKLTLELGYEPSVAELSEALEMSEDKVMEIMQIAREPASLETPIGEEDDSNLGDFVADSNVVTPEGNVESVMLREHIDALLGDLKERERQVIVLRFGLEDGHPRTLEEVGKEFNVTRERIRQIEAKALRKLRNPVRSKRIRDFL</sequence>
<protein>
    <recommendedName>
        <fullName evidence="6">RNA polymerase sigma factor SigA</fullName>
    </recommendedName>
</protein>
<feature type="domain" description="RNA polymerase sigma-70" evidence="8">
    <location>
        <begin position="335"/>
        <end position="361"/>
    </location>
</feature>
<dbReference type="Pfam" id="PF00140">
    <property type="entry name" value="Sigma70_r1_2"/>
    <property type="match status" value="1"/>
</dbReference>
<dbReference type="SUPFAM" id="SSF88659">
    <property type="entry name" value="Sigma3 and sigma4 domains of RNA polymerase sigma factors"/>
    <property type="match status" value="2"/>
</dbReference>
<evidence type="ECO:0000313" key="10">
    <source>
        <dbReference type="EMBL" id="MDB1999107.1"/>
    </source>
</evidence>
<dbReference type="InterPro" id="IPR007624">
    <property type="entry name" value="RNA_pol_sigma70_r3"/>
</dbReference>
<keyword evidence="2 6" id="KW-0805">Transcription regulation</keyword>
<dbReference type="FunFam" id="1.10.601.10:FF:000001">
    <property type="entry name" value="RNA polymerase sigma factor SigA"/>
    <property type="match status" value="1"/>
</dbReference>
<dbReference type="GO" id="GO:0016987">
    <property type="term" value="F:sigma factor activity"/>
    <property type="evidence" value="ECO:0007669"/>
    <property type="project" value="UniProtKB-UniRule"/>
</dbReference>
<evidence type="ECO:0000259" key="8">
    <source>
        <dbReference type="PROSITE" id="PS00716"/>
    </source>
</evidence>
<dbReference type="NCBIfam" id="TIGR02393">
    <property type="entry name" value="RpoD_Cterm"/>
    <property type="match status" value="1"/>
</dbReference>
<dbReference type="GeneID" id="57967182"/>
<dbReference type="Pfam" id="PF04539">
    <property type="entry name" value="Sigma70_r3"/>
    <property type="match status" value="1"/>
</dbReference>
<keyword evidence="5 6" id="KW-0804">Transcription</keyword>
<keyword evidence="3 6" id="KW-0731">Sigma factor</keyword>